<dbReference type="Proteomes" id="UP000283616">
    <property type="component" value="Unassembled WGS sequence"/>
</dbReference>
<protein>
    <submittedName>
        <fullName evidence="1">Flagellar assembly protein H</fullName>
    </submittedName>
    <submittedName>
        <fullName evidence="2">Rpn family recombination-promoting nuclease/putative transposase</fullName>
    </submittedName>
</protein>
<keyword evidence="1" id="KW-0966">Cell projection</keyword>
<keyword evidence="1" id="KW-0969">Cilium</keyword>
<dbReference type="Proteomes" id="UP000095541">
    <property type="component" value="Unassembled WGS sequence"/>
</dbReference>
<name>A0A174UYC4_BACT4</name>
<gene>
    <name evidence="2" type="ORF">DW011_01695</name>
    <name evidence="1" type="ORF">ERS852557_03238</name>
</gene>
<evidence type="ECO:0000313" key="3">
    <source>
        <dbReference type="Proteomes" id="UP000095541"/>
    </source>
</evidence>
<dbReference type="RefSeq" id="WP_055220088.1">
    <property type="nucleotide sequence ID" value="NZ_CAXSTA010000001.1"/>
</dbReference>
<proteinExistence type="predicted"/>
<reference evidence="2 4" key="2">
    <citation type="submission" date="2018-08" db="EMBL/GenBank/DDBJ databases">
        <title>A genome reference for cultivated species of the human gut microbiota.</title>
        <authorList>
            <person name="Zou Y."/>
            <person name="Xue W."/>
            <person name="Luo G."/>
        </authorList>
    </citation>
    <scope>NUCLEOTIDE SEQUENCE [LARGE SCALE GENOMIC DNA]</scope>
    <source>
        <strain evidence="2 4">AF37-12</strain>
    </source>
</reference>
<dbReference type="AlphaFoldDB" id="A0A174UYC4"/>
<evidence type="ECO:0000313" key="4">
    <source>
        <dbReference type="Proteomes" id="UP000283616"/>
    </source>
</evidence>
<dbReference type="Pfam" id="PF12784">
    <property type="entry name" value="PDDEXK_2"/>
    <property type="match status" value="1"/>
</dbReference>
<dbReference type="EMBL" id="CZBI01000004">
    <property type="protein sequence ID" value="CUQ26316.1"/>
    <property type="molecule type" value="Genomic_DNA"/>
</dbReference>
<evidence type="ECO:0000313" key="2">
    <source>
        <dbReference type="EMBL" id="RHL63876.1"/>
    </source>
</evidence>
<keyword evidence="1" id="KW-0282">Flagellum</keyword>
<dbReference type="InterPro" id="IPR010106">
    <property type="entry name" value="RpnA"/>
</dbReference>
<sequence>MSKFINPFTDYGFKLIFGREVSKNLLIEFLNDLLEGERVITDLTFLNNEQLPDYPEGRGIIYDVYCTTDTGEKIIVEMQNRMQSNFKERSIFYLSRAIVNQGRTGHDWKFEIKAVYGVFLMNFIMDKNIKLRTDVILADKETGELFSEKFRQIFIALPLFKKSEEECETNFERWIYILNNMETLKRLPFKARKAVFEKLEEIADVASMSPKERELYDNSVKVYRDYLVTMDAAEKEGIKKGMEEGLKEGMKEGLKKGLEEGLEEGLKKGLKKGREEALNIFQTAIDMKKQGIDNQLIAEKTGLPLSLIESLK</sequence>
<evidence type="ECO:0000313" key="1">
    <source>
        <dbReference type="EMBL" id="CUQ26316.1"/>
    </source>
</evidence>
<organism evidence="1 3">
    <name type="scientific">Bacteroides thetaiotaomicron</name>
    <dbReference type="NCBI Taxonomy" id="818"/>
    <lineage>
        <taxon>Bacteria</taxon>
        <taxon>Pseudomonadati</taxon>
        <taxon>Bacteroidota</taxon>
        <taxon>Bacteroidia</taxon>
        <taxon>Bacteroidales</taxon>
        <taxon>Bacteroidaceae</taxon>
        <taxon>Bacteroides</taxon>
    </lineage>
</organism>
<dbReference type="PANTHER" id="PTHR41317">
    <property type="entry name" value="PD-(D_E)XK NUCLEASE FAMILY TRANSPOSASE"/>
    <property type="match status" value="1"/>
</dbReference>
<dbReference type="PANTHER" id="PTHR41317:SF1">
    <property type="entry name" value="PD-(D_E)XK NUCLEASE FAMILY TRANSPOSASE"/>
    <property type="match status" value="1"/>
</dbReference>
<dbReference type="EMBL" id="QROV01000002">
    <property type="protein sequence ID" value="RHL63876.1"/>
    <property type="molecule type" value="Genomic_DNA"/>
</dbReference>
<accession>A0A174UYC4</accession>
<dbReference type="NCBIfam" id="TIGR01784">
    <property type="entry name" value="T_den_put_tspse"/>
    <property type="match status" value="1"/>
</dbReference>
<reference evidence="1 3" key="1">
    <citation type="submission" date="2015-09" db="EMBL/GenBank/DDBJ databases">
        <authorList>
            <consortium name="Pathogen Informatics"/>
        </authorList>
    </citation>
    <scope>NUCLEOTIDE SEQUENCE [LARGE SCALE GENOMIC DNA]</scope>
    <source>
        <strain evidence="1 3">2789STDY5834945</strain>
    </source>
</reference>